<reference evidence="2 3" key="1">
    <citation type="submission" date="2018-11" db="EMBL/GenBank/DDBJ databases">
        <authorList>
            <consortium name="Pathogen Informatics"/>
        </authorList>
    </citation>
    <scope>NUCLEOTIDE SEQUENCE [LARGE SCALE GENOMIC DNA]</scope>
    <source>
        <strain evidence="2 3">Zambia</strain>
    </source>
</reference>
<proteinExistence type="predicted"/>
<feature type="region of interest" description="Disordered" evidence="1">
    <location>
        <begin position="363"/>
        <end position="390"/>
    </location>
</feature>
<sequence length="423" mass="49043">MCESPHLKNITLENCTELKAILFDNHSSIVDCTNHQNNVNCKAVDRFPALRRIRIINCPKPFGQYNTQVERALWDYCQHAHILISHDYKVWESERAMEDFHSTFDQLFREVINFSDMVIRRDLLPVYPQPMEYTQNSFYKRCELGCEWDFVTDIPWVHEVCCSLLKNNELHRSDQADQLYELLSEYQAASENLKIQRHGIHYHVQFRNVHSHIDVCNNDSSSMVDNDNLNYFSQRKPTSYISWPYSENNLLSTYPSDDVNTMKNILKEYHPSFVQNMSSGNRSQATIIKHDNNIEFLPWKRLLLSQEEIFDAEFVNLDKSSSLSSFPNNIKPLSKQNSLSHLSNVMNKSLSASDNRSKKFTFSSTSNFSSSSSTSRQQQSSSISSPVSTTICDHSTLISSSRKRSLPPTKLFSNPCKKFKLKQ</sequence>
<accession>A0A3P8BDC5</accession>
<dbReference type="EMBL" id="UZAI01002269">
    <property type="protein sequence ID" value="VDO69882.1"/>
    <property type="molecule type" value="Genomic_DNA"/>
</dbReference>
<dbReference type="AlphaFoldDB" id="A0A3P8BDC5"/>
<organism evidence="2 3">
    <name type="scientific">Schistosoma margrebowiei</name>
    <dbReference type="NCBI Taxonomy" id="48269"/>
    <lineage>
        <taxon>Eukaryota</taxon>
        <taxon>Metazoa</taxon>
        <taxon>Spiralia</taxon>
        <taxon>Lophotrochozoa</taxon>
        <taxon>Platyhelminthes</taxon>
        <taxon>Trematoda</taxon>
        <taxon>Digenea</taxon>
        <taxon>Strigeidida</taxon>
        <taxon>Schistosomatoidea</taxon>
        <taxon>Schistosomatidae</taxon>
        <taxon>Schistosoma</taxon>
    </lineage>
</organism>
<evidence type="ECO:0000256" key="1">
    <source>
        <dbReference type="SAM" id="MobiDB-lite"/>
    </source>
</evidence>
<keyword evidence="3" id="KW-1185">Reference proteome</keyword>
<protein>
    <submittedName>
        <fullName evidence="2">Uncharacterized protein</fullName>
    </submittedName>
</protein>
<name>A0A3P8BDC5_9TREM</name>
<evidence type="ECO:0000313" key="3">
    <source>
        <dbReference type="Proteomes" id="UP000277204"/>
    </source>
</evidence>
<dbReference type="Proteomes" id="UP000277204">
    <property type="component" value="Unassembled WGS sequence"/>
</dbReference>
<evidence type="ECO:0000313" key="2">
    <source>
        <dbReference type="EMBL" id="VDO69882.1"/>
    </source>
</evidence>
<gene>
    <name evidence="2" type="ORF">SMRZ_LOCUS6206</name>
</gene>